<sequence length="158" mass="17331">MDPTAASNDADNKNTRGRRAPRTAEEEAAGQTLYKFWVRAWEEHDAALALQEMRIRAWVDVTHLPTTEASRYRNYVPTAEPQLRRGTSDDTESDTEDSTAPYPGLNTRSSTDGLSSRTSSNTSTEKSVQVKGDTQAHNTKANIGGPSRGNKSIGKDAF</sequence>
<dbReference type="EMBL" id="KN847040">
    <property type="protein sequence ID" value="KIW34433.1"/>
    <property type="molecule type" value="Genomic_DNA"/>
</dbReference>
<dbReference type="RefSeq" id="XP_016254649.1">
    <property type="nucleotide sequence ID" value="XM_016387721.1"/>
</dbReference>
<name>A0A0D2CTF4_9EURO</name>
<accession>A0A0D2CTF4</accession>
<feature type="region of interest" description="Disordered" evidence="1">
    <location>
        <begin position="1"/>
        <end position="28"/>
    </location>
</feature>
<protein>
    <submittedName>
        <fullName evidence="2">Uncharacterized protein</fullName>
    </submittedName>
</protein>
<dbReference type="GeneID" id="27340405"/>
<feature type="compositionally biased region" description="Low complexity" evidence="1">
    <location>
        <begin position="107"/>
        <end position="120"/>
    </location>
</feature>
<feature type="region of interest" description="Disordered" evidence="1">
    <location>
        <begin position="66"/>
        <end position="158"/>
    </location>
</feature>
<dbReference type="Proteomes" id="UP000054466">
    <property type="component" value="Unassembled WGS sequence"/>
</dbReference>
<evidence type="ECO:0000256" key="1">
    <source>
        <dbReference type="SAM" id="MobiDB-lite"/>
    </source>
</evidence>
<dbReference type="HOGENOM" id="CLU_1669198_0_0_1"/>
<gene>
    <name evidence="2" type="ORF">PV07_01211</name>
</gene>
<dbReference type="AlphaFoldDB" id="A0A0D2CTF4"/>
<keyword evidence="3" id="KW-1185">Reference proteome</keyword>
<reference evidence="2 3" key="1">
    <citation type="submission" date="2015-01" db="EMBL/GenBank/DDBJ databases">
        <title>The Genome Sequence of Cladophialophora immunda CBS83496.</title>
        <authorList>
            <consortium name="The Broad Institute Genomics Platform"/>
            <person name="Cuomo C."/>
            <person name="de Hoog S."/>
            <person name="Gorbushina A."/>
            <person name="Stielow B."/>
            <person name="Teixiera M."/>
            <person name="Abouelleil A."/>
            <person name="Chapman S.B."/>
            <person name="Priest M."/>
            <person name="Young S.K."/>
            <person name="Wortman J."/>
            <person name="Nusbaum C."/>
            <person name="Birren B."/>
        </authorList>
    </citation>
    <scope>NUCLEOTIDE SEQUENCE [LARGE SCALE GENOMIC DNA]</scope>
    <source>
        <strain evidence="2 3">CBS 83496</strain>
    </source>
</reference>
<proteinExistence type="predicted"/>
<dbReference type="OrthoDB" id="10404187at2759"/>
<dbReference type="VEuPathDB" id="FungiDB:PV07_01211"/>
<evidence type="ECO:0000313" key="3">
    <source>
        <dbReference type="Proteomes" id="UP000054466"/>
    </source>
</evidence>
<organism evidence="2 3">
    <name type="scientific">Cladophialophora immunda</name>
    <dbReference type="NCBI Taxonomy" id="569365"/>
    <lineage>
        <taxon>Eukaryota</taxon>
        <taxon>Fungi</taxon>
        <taxon>Dikarya</taxon>
        <taxon>Ascomycota</taxon>
        <taxon>Pezizomycotina</taxon>
        <taxon>Eurotiomycetes</taxon>
        <taxon>Chaetothyriomycetidae</taxon>
        <taxon>Chaetothyriales</taxon>
        <taxon>Herpotrichiellaceae</taxon>
        <taxon>Cladophialophora</taxon>
    </lineage>
</organism>
<evidence type="ECO:0000313" key="2">
    <source>
        <dbReference type="EMBL" id="KIW34433.1"/>
    </source>
</evidence>